<evidence type="ECO:0000256" key="3">
    <source>
        <dbReference type="ARBA" id="ARBA00008198"/>
    </source>
</evidence>
<reference evidence="10" key="1">
    <citation type="journal article" date="2019" name="Mol. Phylogenet. Evol.">
        <title>Morphological evolution and classification of the red algal order Ceramiales inferred using plastid phylogenomics.</title>
        <authorList>
            <person name="Diaz-Tapia P."/>
            <person name="Pasella M.M."/>
            <person name="Verbruggen H."/>
            <person name="Maggs C.A."/>
        </authorList>
    </citation>
    <scope>NUCLEOTIDE SEQUENCE</scope>
    <source>
        <strain evidence="10">PD2766_4</strain>
    </source>
</reference>
<evidence type="ECO:0000256" key="5">
    <source>
        <dbReference type="ARBA" id="ARBA00022531"/>
    </source>
</evidence>
<dbReference type="AlphaFoldDB" id="A0A4D6WZL2"/>
<dbReference type="Pfam" id="PF02392">
    <property type="entry name" value="Ycf4"/>
    <property type="match status" value="1"/>
</dbReference>
<dbReference type="GO" id="GO:0015979">
    <property type="term" value="P:photosynthesis"/>
    <property type="evidence" value="ECO:0007669"/>
    <property type="project" value="UniProtKB-UniRule"/>
</dbReference>
<geneLocation type="plastid" evidence="10"/>
<protein>
    <recommendedName>
        <fullName evidence="4 9">Photosystem I assembly protein Ycf4</fullName>
    </recommendedName>
</protein>
<keyword evidence="5 9" id="KW-0602">Photosynthesis</keyword>
<dbReference type="HAMAP" id="MF_00437">
    <property type="entry name" value="Ycf4"/>
    <property type="match status" value="1"/>
</dbReference>
<dbReference type="GO" id="GO:0009522">
    <property type="term" value="C:photosystem I"/>
    <property type="evidence" value="ECO:0007669"/>
    <property type="project" value="InterPro"/>
</dbReference>
<proteinExistence type="inferred from homology"/>
<evidence type="ECO:0000256" key="8">
    <source>
        <dbReference type="ARBA" id="ARBA00023136"/>
    </source>
</evidence>
<comment type="function">
    <text evidence="1 9">Seems to be required for the assembly of the photosystem I complex.</text>
</comment>
<organism evidence="10">
    <name type="scientific">Wrangelia sp</name>
    <dbReference type="NCBI Taxonomy" id="2575620"/>
    <lineage>
        <taxon>Eukaryota</taxon>
        <taxon>Rhodophyta</taxon>
        <taxon>Florideophyceae</taxon>
        <taxon>Rhodymeniophycidae</taxon>
        <taxon>Ceramiales</taxon>
        <taxon>Ceramiaceae</taxon>
        <taxon>Wrangelia</taxon>
    </lineage>
</organism>
<comment type="similarity">
    <text evidence="3 9">Belongs to the Ycf4 family.</text>
</comment>
<comment type="subcellular location">
    <subcellularLocation>
        <location evidence="9">Cellular thylakoid membrane</location>
        <topology evidence="9">Multi-pass membrane protein</topology>
    </subcellularLocation>
    <subcellularLocation>
        <location evidence="2">Membrane</location>
        <topology evidence="2">Multi-pass membrane protein</topology>
    </subcellularLocation>
</comment>
<evidence type="ECO:0000256" key="1">
    <source>
        <dbReference type="ARBA" id="ARBA00002862"/>
    </source>
</evidence>
<accession>A0A4D6WZL2</accession>
<dbReference type="InterPro" id="IPR003359">
    <property type="entry name" value="PSI_Ycf4_assembly"/>
</dbReference>
<keyword evidence="10" id="KW-0934">Plastid</keyword>
<evidence type="ECO:0000256" key="2">
    <source>
        <dbReference type="ARBA" id="ARBA00004141"/>
    </source>
</evidence>
<evidence type="ECO:0000256" key="9">
    <source>
        <dbReference type="HAMAP-Rule" id="MF_00437"/>
    </source>
</evidence>
<dbReference type="GO" id="GO:0042651">
    <property type="term" value="C:thylakoid membrane"/>
    <property type="evidence" value="ECO:0007669"/>
    <property type="project" value="UniProtKB-UniRule"/>
</dbReference>
<feature type="transmembrane region" description="Helical" evidence="9">
    <location>
        <begin position="20"/>
        <end position="40"/>
    </location>
</feature>
<reference evidence="10" key="2">
    <citation type="submission" date="2019-04" db="EMBL/GenBank/DDBJ databases">
        <authorList>
            <person name="Pasella M."/>
        </authorList>
    </citation>
    <scope>NUCLEOTIDE SEQUENCE</scope>
    <source>
        <strain evidence="10">PD2766_4</strain>
    </source>
</reference>
<dbReference type="EMBL" id="MK814740">
    <property type="protein sequence ID" value="QCI08876.1"/>
    <property type="molecule type" value="Genomic_DNA"/>
</dbReference>
<feature type="transmembrane region" description="Helical" evidence="9">
    <location>
        <begin position="60"/>
        <end position="81"/>
    </location>
</feature>
<evidence type="ECO:0000256" key="4">
    <source>
        <dbReference type="ARBA" id="ARBA00015395"/>
    </source>
</evidence>
<keyword evidence="7 9" id="KW-1133">Transmembrane helix</keyword>
<dbReference type="NCBIfam" id="NF002712">
    <property type="entry name" value="PRK02542.1"/>
    <property type="match status" value="1"/>
</dbReference>
<keyword evidence="8 9" id="KW-0472">Membrane</keyword>
<keyword evidence="6 9" id="KW-0812">Transmembrane</keyword>
<evidence type="ECO:0000256" key="6">
    <source>
        <dbReference type="ARBA" id="ARBA00022692"/>
    </source>
</evidence>
<evidence type="ECO:0000256" key="7">
    <source>
        <dbReference type="ARBA" id="ARBA00022989"/>
    </source>
</evidence>
<evidence type="ECO:0000313" key="10">
    <source>
        <dbReference type="EMBL" id="QCI08876.1"/>
    </source>
</evidence>
<keyword evidence="9" id="KW-0793">Thylakoid</keyword>
<sequence>MVKIRKDIIIGSRRFSNYWWATIILIGGLGFFLTGISSYLSKQIWPFNNSLELSFLPQGLVMVFYGTIAIIISIFIWYTIFLNVGGGYNEFDNNTKKITIFRLGFPGKNRILKLEYNLDNIQSIKIKIDQGISQKREIYLKTKDKRQIPLNKIEQPLSIKEIEQQASSLAKFLNVFLEGIE</sequence>
<name>A0A4D6WZL2_9FLOR</name>
<gene>
    <name evidence="9 10" type="primary">ycf4</name>
</gene>